<dbReference type="KEGG" id="fwa:DCMF_26040"/>
<keyword evidence="2" id="KW-1133">Transmembrane helix</keyword>
<evidence type="ECO:0000256" key="1">
    <source>
        <dbReference type="SAM" id="MobiDB-lite"/>
    </source>
</evidence>
<dbReference type="RefSeq" id="WP_148137133.1">
    <property type="nucleotide sequence ID" value="NZ_CP017634.1"/>
</dbReference>
<accession>A0A3G1KZ44</accession>
<dbReference type="OrthoDB" id="1813076at2"/>
<dbReference type="Proteomes" id="UP000323521">
    <property type="component" value="Chromosome"/>
</dbReference>
<dbReference type="EMBL" id="CP017634">
    <property type="protein sequence ID" value="ATW27752.1"/>
    <property type="molecule type" value="Genomic_DNA"/>
</dbReference>
<proteinExistence type="predicted"/>
<feature type="transmembrane region" description="Helical" evidence="2">
    <location>
        <begin position="6"/>
        <end position="25"/>
    </location>
</feature>
<protein>
    <submittedName>
        <fullName evidence="3">Uncharacterized protein</fullName>
    </submittedName>
</protein>
<keyword evidence="4" id="KW-1185">Reference proteome</keyword>
<evidence type="ECO:0000256" key="2">
    <source>
        <dbReference type="SAM" id="Phobius"/>
    </source>
</evidence>
<evidence type="ECO:0000313" key="4">
    <source>
        <dbReference type="Proteomes" id="UP000323521"/>
    </source>
</evidence>
<sequence length="121" mass="13055">MTDLAQRLLTLVIGIGAVIILFLFYSYTNRKRPSGAETGAVLSPGPTKTPGASKEKNQESISPAIIAVITASICAMTVKSAEEFVFTAIRRVPGSHPVWAFVGTTEMMAARQRLMERGNRS</sequence>
<dbReference type="AlphaFoldDB" id="A0A3G1KZ44"/>
<keyword evidence="2" id="KW-0472">Membrane</keyword>
<reference evidence="3 4" key="1">
    <citation type="submission" date="2016-10" db="EMBL/GenBank/DDBJ databases">
        <title>Complete Genome Sequence of Peptococcaceae strain DCMF.</title>
        <authorList>
            <person name="Edwards R.J."/>
            <person name="Holland S.I."/>
            <person name="Deshpande N.P."/>
            <person name="Wong Y.K."/>
            <person name="Ertan H."/>
            <person name="Manefield M."/>
            <person name="Russell T.L."/>
            <person name="Lee M.J."/>
        </authorList>
    </citation>
    <scope>NUCLEOTIDE SEQUENCE [LARGE SCALE GENOMIC DNA]</scope>
    <source>
        <strain evidence="3 4">DCMF</strain>
    </source>
</reference>
<evidence type="ECO:0000313" key="3">
    <source>
        <dbReference type="EMBL" id="ATW27752.1"/>
    </source>
</evidence>
<feature type="region of interest" description="Disordered" evidence="1">
    <location>
        <begin position="33"/>
        <end position="58"/>
    </location>
</feature>
<organism evidence="3 4">
    <name type="scientific">Formimonas warabiya</name>
    <dbReference type="NCBI Taxonomy" id="1761012"/>
    <lineage>
        <taxon>Bacteria</taxon>
        <taxon>Bacillati</taxon>
        <taxon>Bacillota</taxon>
        <taxon>Clostridia</taxon>
        <taxon>Eubacteriales</taxon>
        <taxon>Peptococcaceae</taxon>
        <taxon>Candidatus Formimonas</taxon>
    </lineage>
</organism>
<gene>
    <name evidence="3" type="ORF">DCMF_26040</name>
</gene>
<name>A0A3G1KZ44_FORW1</name>
<keyword evidence="2" id="KW-0812">Transmembrane</keyword>